<evidence type="ECO:0000313" key="4">
    <source>
        <dbReference type="Proteomes" id="UP000321224"/>
    </source>
</evidence>
<protein>
    <submittedName>
        <fullName evidence="1">Uncharacterized protein</fullName>
    </submittedName>
</protein>
<evidence type="ECO:0000313" key="3">
    <source>
        <dbReference type="Proteomes" id="UP000198717"/>
    </source>
</evidence>
<dbReference type="Proteomes" id="UP000198717">
    <property type="component" value="Unassembled WGS sequence"/>
</dbReference>
<accession>A0A511HSP4</accession>
<dbReference type="EMBL" id="BJVY01000078">
    <property type="protein sequence ID" value="GEL75519.1"/>
    <property type="molecule type" value="Genomic_DNA"/>
</dbReference>
<reference evidence="2 3" key="1">
    <citation type="submission" date="2016-10" db="EMBL/GenBank/DDBJ databases">
        <authorList>
            <person name="Varghese N."/>
            <person name="Submissions S."/>
        </authorList>
    </citation>
    <scope>NUCLEOTIDE SEQUENCE [LARGE SCALE GENOMIC DNA]</scope>
    <source>
        <strain evidence="2 3">DSM 2260</strain>
    </source>
</reference>
<dbReference type="RefSeq" id="WP_090487491.1">
    <property type="nucleotide sequence ID" value="NZ_BJVY01000078.1"/>
</dbReference>
<dbReference type="Proteomes" id="UP000321224">
    <property type="component" value="Unassembled WGS sequence"/>
</dbReference>
<evidence type="ECO:0000313" key="1">
    <source>
        <dbReference type="EMBL" id="GEL75519.1"/>
    </source>
</evidence>
<keyword evidence="3" id="KW-1185">Reference proteome</keyword>
<name>A0A511HSP4_9BACT</name>
<gene>
    <name evidence="1" type="ORF">MVI01_73030</name>
    <name evidence="2" type="ORF">SAMN04488504_102151</name>
</gene>
<evidence type="ECO:0000313" key="2">
    <source>
        <dbReference type="EMBL" id="SDD65681.1"/>
    </source>
</evidence>
<reference evidence="1 4" key="2">
    <citation type="submission" date="2019-07" db="EMBL/GenBank/DDBJ databases">
        <title>Whole genome shotgun sequence of Myxococcus virescens NBRC 100334.</title>
        <authorList>
            <person name="Hosoyama A."/>
            <person name="Uohara A."/>
            <person name="Ohji S."/>
            <person name="Ichikawa N."/>
        </authorList>
    </citation>
    <scope>NUCLEOTIDE SEQUENCE [LARGE SCALE GENOMIC DNA]</scope>
    <source>
        <strain evidence="1 4">NBRC 100334</strain>
    </source>
</reference>
<organism evidence="1 4">
    <name type="scientific">Myxococcus virescens</name>
    <dbReference type="NCBI Taxonomy" id="83456"/>
    <lineage>
        <taxon>Bacteria</taxon>
        <taxon>Pseudomonadati</taxon>
        <taxon>Myxococcota</taxon>
        <taxon>Myxococcia</taxon>
        <taxon>Myxococcales</taxon>
        <taxon>Cystobacterineae</taxon>
        <taxon>Myxococcaceae</taxon>
        <taxon>Myxococcus</taxon>
    </lineage>
</organism>
<dbReference type="AlphaFoldDB" id="A0A511HSP4"/>
<sequence>MTSLLCLKTYGEKLTPEQVVALGDFFWQQGLLFAGSLCGWEQRHTSGAQVAWTYYYSLEPAPLLATFGWVLYDTLHNGRPRALGWSQDYWTLYREQLLRSRAYEPPSGWEIHEVGQRRHEDDKASFAEWFGVSEYSDQWRKEKLPCAPSVVPSLTCRELGSNAAWTHVAYPVANRVEERRAVAAL</sequence>
<proteinExistence type="predicted"/>
<dbReference type="EMBL" id="FNAJ01000002">
    <property type="protein sequence ID" value="SDD65681.1"/>
    <property type="molecule type" value="Genomic_DNA"/>
</dbReference>
<comment type="caution">
    <text evidence="1">The sequence shown here is derived from an EMBL/GenBank/DDBJ whole genome shotgun (WGS) entry which is preliminary data.</text>
</comment>